<dbReference type="STRING" id="796604.A0A2X0NT27"/>
<keyword evidence="2" id="KW-0472">Membrane</keyword>
<accession>A0A2X0NT27</accession>
<sequence length="539" mass="61756">MSTSFRMAPMDGYVKVGSGRKPLRTLPSSTWGMCNSARFLSRVFAVTSACVVFYWLVLYPITGEQDLLDLPRDRSKMLERLTNRIPSQLGGGSTKLASSSGSRPGFRNPAHVPSRKRPKYQLSEFNCNPFEELGRVIVNLEDVTANVWAPYDRSCAPSNYMKDLYRSADDNVPVTPKTASAIEEIGDGPGASRRWLPWLVDRTVLIHGDSIDRFHLKDFCELVKGELTLIDPKHPASPPPHRSSEHLPPGVSEEDRNRRKEKEATWEKRPTEGHVLTNPWVCNVQEYNLTLINVFTWGLEGAEEFFETERWYHPPATWTERLEAITLPLLDNLARHFNRSQIRYPDLVELNSGYWDLRKYTEEDFVAAGWKTRPYPEDSPIPYQNLQPEREVIWEREARKAIRFAARAFKGPDGTPADGPTILWRTLHHPPRHNYAPYNRVFALDNLARKVVLDLQNGVTTAMDAHHGSHDVDLNLGERLRLDESGRLMLGQEQLFRDLLHPLAIPGSYLWGNIMLYELKRAVKGIGRDWSAELERRRV</sequence>
<gene>
    <name evidence="3" type="primary">BQ5605_C016g08156</name>
    <name evidence="3" type="ORF">BQ5605_C016G08156</name>
</gene>
<protein>
    <submittedName>
        <fullName evidence="3">BQ5605_C016g08156 protein</fullName>
    </submittedName>
</protein>
<evidence type="ECO:0000256" key="1">
    <source>
        <dbReference type="SAM" id="MobiDB-lite"/>
    </source>
</evidence>
<dbReference type="Proteomes" id="UP000249464">
    <property type="component" value="Unassembled WGS sequence"/>
</dbReference>
<evidence type="ECO:0000256" key="2">
    <source>
        <dbReference type="SAM" id="Phobius"/>
    </source>
</evidence>
<feature type="compositionally biased region" description="Basic and acidic residues" evidence="1">
    <location>
        <begin position="253"/>
        <end position="269"/>
    </location>
</feature>
<keyword evidence="2" id="KW-0812">Transmembrane</keyword>
<keyword evidence="2" id="KW-1133">Transmembrane helix</keyword>
<keyword evidence="4" id="KW-1185">Reference proteome</keyword>
<feature type="transmembrane region" description="Helical" evidence="2">
    <location>
        <begin position="39"/>
        <end position="61"/>
    </location>
</feature>
<dbReference type="AlphaFoldDB" id="A0A2X0NT27"/>
<proteinExistence type="predicted"/>
<evidence type="ECO:0000313" key="4">
    <source>
        <dbReference type="Proteomes" id="UP000249464"/>
    </source>
</evidence>
<feature type="region of interest" description="Disordered" evidence="1">
    <location>
        <begin position="83"/>
        <end position="115"/>
    </location>
</feature>
<name>A0A2X0NT27_9BASI</name>
<feature type="region of interest" description="Disordered" evidence="1">
    <location>
        <begin position="231"/>
        <end position="269"/>
    </location>
</feature>
<evidence type="ECO:0000313" key="3">
    <source>
        <dbReference type="EMBL" id="SGY20852.1"/>
    </source>
</evidence>
<reference evidence="3 4" key="1">
    <citation type="submission" date="2016-11" db="EMBL/GenBank/DDBJ databases">
        <authorList>
            <person name="Jaros S."/>
            <person name="Januszkiewicz K."/>
            <person name="Wedrychowicz H."/>
        </authorList>
    </citation>
    <scope>NUCLEOTIDE SEQUENCE [LARGE SCALE GENOMIC DNA]</scope>
</reference>
<organism evidence="3 4">
    <name type="scientific">Microbotryum silenes-dioicae</name>
    <dbReference type="NCBI Taxonomy" id="796604"/>
    <lineage>
        <taxon>Eukaryota</taxon>
        <taxon>Fungi</taxon>
        <taxon>Dikarya</taxon>
        <taxon>Basidiomycota</taxon>
        <taxon>Pucciniomycotina</taxon>
        <taxon>Microbotryomycetes</taxon>
        <taxon>Microbotryales</taxon>
        <taxon>Microbotryaceae</taxon>
        <taxon>Microbotryum</taxon>
    </lineage>
</organism>
<dbReference type="EMBL" id="FQNC01000018">
    <property type="protein sequence ID" value="SGY20852.1"/>
    <property type="molecule type" value="Genomic_DNA"/>
</dbReference>